<organism evidence="2">
    <name type="scientific">Hyperionvirus sp</name>
    <dbReference type="NCBI Taxonomy" id="2487770"/>
    <lineage>
        <taxon>Viruses</taxon>
        <taxon>Varidnaviria</taxon>
        <taxon>Bamfordvirae</taxon>
        <taxon>Nucleocytoviricota</taxon>
        <taxon>Megaviricetes</taxon>
        <taxon>Imitervirales</taxon>
        <taxon>Mimiviridae</taxon>
        <taxon>Klosneuvirinae</taxon>
    </lineage>
</organism>
<accession>A0A3G5A5B9</accession>
<reference evidence="2" key="1">
    <citation type="submission" date="2018-10" db="EMBL/GenBank/DDBJ databases">
        <title>Hidden diversity of soil giant viruses.</title>
        <authorList>
            <person name="Schulz F."/>
            <person name="Alteio L."/>
            <person name="Goudeau D."/>
            <person name="Ryan E.M."/>
            <person name="Malmstrom R.R."/>
            <person name="Blanchard J."/>
            <person name="Woyke T."/>
        </authorList>
    </citation>
    <scope>NUCLEOTIDE SEQUENCE</scope>
    <source>
        <strain evidence="2">HYV1</strain>
    </source>
</reference>
<evidence type="ECO:0000256" key="1">
    <source>
        <dbReference type="SAM" id="Phobius"/>
    </source>
</evidence>
<feature type="transmembrane region" description="Helical" evidence="1">
    <location>
        <begin position="179"/>
        <end position="212"/>
    </location>
</feature>
<protein>
    <submittedName>
        <fullName evidence="2">Uncharacterized protein</fullName>
    </submittedName>
</protein>
<dbReference type="EMBL" id="MK072383">
    <property type="protein sequence ID" value="AYV82436.1"/>
    <property type="molecule type" value="Genomic_DNA"/>
</dbReference>
<keyword evidence="1" id="KW-0812">Transmembrane</keyword>
<gene>
    <name evidence="2" type="ORF">Hyperionvirus1_15</name>
</gene>
<keyword evidence="1" id="KW-0472">Membrane</keyword>
<name>A0A3G5A5B9_9VIRU</name>
<keyword evidence="1" id="KW-1133">Transmembrane helix</keyword>
<sequence length="234" mass="26271">MALIDIIGKIVAFIISAGISGGLGYFTYTMVSDSVDTFAYDRVQEAILETKYNNMYMKYSCELGQKNISCDDLAISEEIRPVGVCCTEFDQLLVDRCLLCNYYYNNLTTYEFVIGCEFEGVEYSLRTEMLGCNGTIENVVDCGNGYNRSFRPEIINCYGGTNAMEAECMYGERGYDSFWIFMGVMILIFGGSGLCFSVLTLGMVCVGVVDFFKWILRRQFPAAISLQEFKQVGV</sequence>
<proteinExistence type="predicted"/>
<evidence type="ECO:0000313" key="2">
    <source>
        <dbReference type="EMBL" id="AYV82436.1"/>
    </source>
</evidence>
<feature type="transmembrane region" description="Helical" evidence="1">
    <location>
        <begin position="7"/>
        <end position="28"/>
    </location>
</feature>